<dbReference type="EMBL" id="WQLB01000026">
    <property type="protein sequence ID" value="MVN88329.1"/>
    <property type="molecule type" value="Genomic_DNA"/>
</dbReference>
<name>A0A7C9HT54_9DEIO</name>
<gene>
    <name evidence="1" type="ORF">GO986_16410</name>
</gene>
<reference evidence="1 2" key="1">
    <citation type="submission" date="2019-12" db="EMBL/GenBank/DDBJ databases">
        <title>Deinococcus sp. HMF7620 Genome sequencing and assembly.</title>
        <authorList>
            <person name="Kang H."/>
            <person name="Kim H."/>
            <person name="Joh K."/>
        </authorList>
    </citation>
    <scope>NUCLEOTIDE SEQUENCE [LARGE SCALE GENOMIC DNA]</scope>
    <source>
        <strain evidence="1 2">HMF7620</strain>
    </source>
</reference>
<evidence type="ECO:0000313" key="2">
    <source>
        <dbReference type="Proteomes" id="UP000483286"/>
    </source>
</evidence>
<organism evidence="1 2">
    <name type="scientific">Deinococcus arboris</name>
    <dbReference type="NCBI Taxonomy" id="2682977"/>
    <lineage>
        <taxon>Bacteria</taxon>
        <taxon>Thermotogati</taxon>
        <taxon>Deinococcota</taxon>
        <taxon>Deinococci</taxon>
        <taxon>Deinococcales</taxon>
        <taxon>Deinococcaceae</taxon>
        <taxon>Deinococcus</taxon>
    </lineage>
</organism>
<accession>A0A7C9HT54</accession>
<protein>
    <submittedName>
        <fullName evidence="1">Uncharacterized protein</fullName>
    </submittedName>
</protein>
<dbReference type="AlphaFoldDB" id="A0A7C9HT54"/>
<sequence>MSGAPEPALSLWEASRQYRAAVEPLSGLLKAAEQAVRDARARGHQNGTHGMLRATHKTDEAVATQKALIEQAARALRVAALASEDRAVAPTPAPIPVTDYAAQAAALEAQGAAYLADMNSQPTTKDGPWRALLELGEAYGEQAKTLRRIAFWTTELERCRAEETGAGA</sequence>
<keyword evidence="2" id="KW-1185">Reference proteome</keyword>
<dbReference type="Proteomes" id="UP000483286">
    <property type="component" value="Unassembled WGS sequence"/>
</dbReference>
<comment type="caution">
    <text evidence="1">The sequence shown here is derived from an EMBL/GenBank/DDBJ whole genome shotgun (WGS) entry which is preliminary data.</text>
</comment>
<evidence type="ECO:0000313" key="1">
    <source>
        <dbReference type="EMBL" id="MVN88329.1"/>
    </source>
</evidence>
<proteinExistence type="predicted"/>
<dbReference type="RefSeq" id="WP_157460388.1">
    <property type="nucleotide sequence ID" value="NZ_WQLB01000026.1"/>
</dbReference>